<dbReference type="EMBL" id="WIWI01000016">
    <property type="protein sequence ID" value="MQT88976.1"/>
    <property type="molecule type" value="Genomic_DNA"/>
</dbReference>
<reference evidence="4 5" key="1">
    <citation type="submission" date="2019-10" db="EMBL/GenBank/DDBJ databases">
        <title>Evaluation of single-gene subtyping targets for Pseudomonas.</title>
        <authorList>
            <person name="Reichler S.J."/>
            <person name="Orsi R.H."/>
            <person name="Wiedmann M."/>
            <person name="Martin N.H."/>
            <person name="Murphy S.I."/>
        </authorList>
    </citation>
    <scope>NUCLEOTIDE SEQUENCE [LARGE SCALE GENOMIC DNA]</scope>
    <source>
        <strain evidence="3 5">FSL R10-1637</strain>
        <strain evidence="2 6">FSL R10-3254</strain>
        <strain evidence="1 4">FSL R10-3257</strain>
    </source>
</reference>
<organism evidence="1 4">
    <name type="scientific">Pseudomonas helleri</name>
    <dbReference type="NCBI Taxonomy" id="1608996"/>
    <lineage>
        <taxon>Bacteria</taxon>
        <taxon>Pseudomonadati</taxon>
        <taxon>Pseudomonadota</taxon>
        <taxon>Gammaproteobacteria</taxon>
        <taxon>Pseudomonadales</taxon>
        <taxon>Pseudomonadaceae</taxon>
        <taxon>Pseudomonas</taxon>
    </lineage>
</organism>
<evidence type="ECO:0000313" key="1">
    <source>
        <dbReference type="EMBL" id="MQT45948.1"/>
    </source>
</evidence>
<dbReference type="EMBL" id="WIWJ01000005">
    <property type="protein sequence ID" value="MQT45948.1"/>
    <property type="molecule type" value="Genomic_DNA"/>
</dbReference>
<evidence type="ECO:0000313" key="3">
    <source>
        <dbReference type="EMBL" id="MQU04505.1"/>
    </source>
</evidence>
<protein>
    <submittedName>
        <fullName evidence="1">Fructose-bisphosphate aldolase</fullName>
    </submittedName>
</protein>
<dbReference type="Proteomes" id="UP000478064">
    <property type="component" value="Unassembled WGS sequence"/>
</dbReference>
<comment type="caution">
    <text evidence="1">The sequence shown here is derived from an EMBL/GenBank/DDBJ whole genome shotgun (WGS) entry which is preliminary data.</text>
</comment>
<accession>A0A6A7YAN4</accession>
<dbReference type="RefSeq" id="WP_153327562.1">
    <property type="nucleotide sequence ID" value="NZ_WIVU01000003.1"/>
</dbReference>
<dbReference type="Proteomes" id="UP000441404">
    <property type="component" value="Unassembled WGS sequence"/>
</dbReference>
<evidence type="ECO:0000313" key="5">
    <source>
        <dbReference type="Proteomes" id="UP000478064"/>
    </source>
</evidence>
<gene>
    <name evidence="3" type="ORF">GHO27_02265</name>
    <name evidence="2" type="ORF">GHO39_07475</name>
    <name evidence="1" type="ORF">GHO40_04245</name>
</gene>
<dbReference type="AlphaFoldDB" id="A0A6A7YAN4"/>
<sequence length="93" mass="10244">MNTPTPHQRFIPLDTLTTQTPVLFVDSHAPLSDLHACVAERLHALHKLLTLLACCPMDNSEPGDLSTVANITRLLLQDANDIFDVVQQRGMNA</sequence>
<name>A0A6A7YAN4_9PSED</name>
<evidence type="ECO:0000313" key="6">
    <source>
        <dbReference type="Proteomes" id="UP000489190"/>
    </source>
</evidence>
<proteinExistence type="predicted"/>
<dbReference type="EMBL" id="WIVU01000003">
    <property type="protein sequence ID" value="MQU04505.1"/>
    <property type="molecule type" value="Genomic_DNA"/>
</dbReference>
<dbReference type="Proteomes" id="UP000489190">
    <property type="component" value="Unassembled WGS sequence"/>
</dbReference>
<evidence type="ECO:0000313" key="4">
    <source>
        <dbReference type="Proteomes" id="UP000441404"/>
    </source>
</evidence>
<evidence type="ECO:0000313" key="2">
    <source>
        <dbReference type="EMBL" id="MQT88976.1"/>
    </source>
</evidence>